<organism evidence="2 3">
    <name type="scientific">Metallosphaera tengchongensis</name>
    <dbReference type="NCBI Taxonomy" id="1532350"/>
    <lineage>
        <taxon>Archaea</taxon>
        <taxon>Thermoproteota</taxon>
        <taxon>Thermoprotei</taxon>
        <taxon>Sulfolobales</taxon>
        <taxon>Sulfolobaceae</taxon>
        <taxon>Metallosphaera</taxon>
    </lineage>
</organism>
<dbReference type="InterPro" id="IPR038723">
    <property type="entry name" value="ArnR1-like_HTH"/>
</dbReference>
<dbReference type="AlphaFoldDB" id="A0A6N0NU40"/>
<evidence type="ECO:0000313" key="2">
    <source>
        <dbReference type="EMBL" id="QKR00222.1"/>
    </source>
</evidence>
<dbReference type="SUPFAM" id="SSF46785">
    <property type="entry name" value="Winged helix' DNA-binding domain"/>
    <property type="match status" value="1"/>
</dbReference>
<dbReference type="Proteomes" id="UP000509301">
    <property type="component" value="Chromosome"/>
</dbReference>
<dbReference type="Gene3D" id="1.10.10.10">
    <property type="entry name" value="Winged helix-like DNA-binding domain superfamily/Winged helix DNA-binding domain"/>
    <property type="match status" value="1"/>
</dbReference>
<accession>A0A6N0NU40</accession>
<proteinExistence type="predicted"/>
<dbReference type="InterPro" id="IPR036388">
    <property type="entry name" value="WH-like_DNA-bd_sf"/>
</dbReference>
<dbReference type="KEGG" id="mten:GWK48_07395"/>
<name>A0A6N0NU40_9CREN</name>
<dbReference type="EMBL" id="CP049074">
    <property type="protein sequence ID" value="QKR00222.1"/>
    <property type="molecule type" value="Genomic_DNA"/>
</dbReference>
<evidence type="ECO:0000313" key="3">
    <source>
        <dbReference type="Proteomes" id="UP000509301"/>
    </source>
</evidence>
<gene>
    <name evidence="2" type="ORF">GWK48_07395</name>
</gene>
<dbReference type="GeneID" id="55641762"/>
<feature type="domain" description="ArnR1-like winged helix-turn-helix" evidence="1">
    <location>
        <begin position="13"/>
        <end position="81"/>
    </location>
</feature>
<dbReference type="Pfam" id="PF14947">
    <property type="entry name" value="HTH_45"/>
    <property type="match status" value="1"/>
</dbReference>
<evidence type="ECO:0000259" key="1">
    <source>
        <dbReference type="Pfam" id="PF14947"/>
    </source>
</evidence>
<sequence length="114" mass="13370">MKSYDLDPKSTDVEILEYLERRGRDRASNISKATNLNPKTVWQSLQRLTEASLVTKDEFDIYYVTDEGKKIVDKVRSDRKMKMKYLAAKIARHVEELDESEIDTLEKLEKEISK</sequence>
<keyword evidence="3" id="KW-1185">Reference proteome</keyword>
<protein>
    <submittedName>
        <fullName evidence="2">Winged helix-turn-helix transcriptional regulator</fullName>
    </submittedName>
</protein>
<reference evidence="2 3" key="1">
    <citation type="submission" date="2020-02" db="EMBL/GenBank/DDBJ databases">
        <title>Comparative genome analysis reveals the metabolism and evolution of the thermophilic archaeal genus Metallosphaera.</title>
        <authorList>
            <person name="Jiang C."/>
        </authorList>
    </citation>
    <scope>NUCLEOTIDE SEQUENCE [LARGE SCALE GENOMIC DNA]</scope>
    <source>
        <strain evidence="2 3">Ric-A</strain>
    </source>
</reference>
<dbReference type="OrthoDB" id="377963at2157"/>
<dbReference type="RefSeq" id="WP_174630992.1">
    <property type="nucleotide sequence ID" value="NZ_CP049074.1"/>
</dbReference>
<dbReference type="InterPro" id="IPR036390">
    <property type="entry name" value="WH_DNA-bd_sf"/>
</dbReference>